<organism evidence="5 6">
    <name type="scientific">Remersonia thermophila</name>
    <dbReference type="NCBI Taxonomy" id="72144"/>
    <lineage>
        <taxon>Eukaryota</taxon>
        <taxon>Fungi</taxon>
        <taxon>Dikarya</taxon>
        <taxon>Ascomycota</taxon>
        <taxon>Pezizomycotina</taxon>
        <taxon>Sordariomycetes</taxon>
        <taxon>Sordariomycetidae</taxon>
        <taxon>Sordariales</taxon>
        <taxon>Sordariales incertae sedis</taxon>
        <taxon>Remersonia</taxon>
    </lineage>
</organism>
<keyword evidence="6" id="KW-1185">Reference proteome</keyword>
<protein>
    <recommendedName>
        <fullName evidence="7">PHD-type domain-containing protein</fullName>
    </recommendedName>
</protein>
<evidence type="ECO:0000256" key="1">
    <source>
        <dbReference type="ARBA" id="ARBA00022723"/>
    </source>
</evidence>
<dbReference type="SUPFAM" id="SSF57903">
    <property type="entry name" value="FYVE/PHD zinc finger"/>
    <property type="match status" value="1"/>
</dbReference>
<feature type="compositionally biased region" description="Polar residues" evidence="4">
    <location>
        <begin position="71"/>
        <end position="81"/>
    </location>
</feature>
<dbReference type="Proteomes" id="UP001600064">
    <property type="component" value="Unassembled WGS sequence"/>
</dbReference>
<dbReference type="Gene3D" id="3.30.40.10">
    <property type="entry name" value="Zinc/RING finger domain, C3HC4 (zinc finger)"/>
    <property type="match status" value="1"/>
</dbReference>
<evidence type="ECO:0000256" key="3">
    <source>
        <dbReference type="ARBA" id="ARBA00022833"/>
    </source>
</evidence>
<keyword evidence="3" id="KW-0862">Zinc</keyword>
<feature type="region of interest" description="Disordered" evidence="4">
    <location>
        <begin position="189"/>
        <end position="350"/>
    </location>
</feature>
<dbReference type="EMBL" id="JAZGUE010000003">
    <property type="protein sequence ID" value="KAL2268742.1"/>
    <property type="molecule type" value="Genomic_DNA"/>
</dbReference>
<proteinExistence type="predicted"/>
<evidence type="ECO:0000313" key="5">
    <source>
        <dbReference type="EMBL" id="KAL2268742.1"/>
    </source>
</evidence>
<feature type="region of interest" description="Disordered" evidence="4">
    <location>
        <begin position="561"/>
        <end position="602"/>
    </location>
</feature>
<sequence>MLLPRCWQCKEPETPDKPLVSCVRCGGCYHPVCHRPYPTASVDWVCKPCLAGQGGRLGLYHEKLPWMTRAASHTSPLSSRPLSEASAGGRFSSKPGDGGTTGTTSAADASPAARNMSASVSLTHPQTLGSPGATMKCSYPGCATMVEKHQVLCDIHLGVTTHNASRQALAQAHRVLPVLAPAPANGLNAARPNPAFAKPGNHMPPPMETTPNFRRKTAAPALRAKPQPPTPRAGTSASRDDCTSSRSPPPPVSRLSVHSPPPSPRPADEEPPQKRLRRSSTPELSSKTRLNGMRVGQQTVAKPVLDESHIQPENPPSDQRHPEQRSSPRSGKQRVKEGKAAPRQSSSAFMRRLPLNLANLRFIDEPPAVSPRGSVVKVNGTADTSRRPSSGSSEISSISGFENGFFESSVCAPQTSSVRAGPAGSSDPSRKPATRPSEHHPAPPPERGRVPSTQNCHGPFQSSFSSSHAPMPPQNLHLSIRPLPLAETWKSRIPKPKEVDTALFDALIYSQSDAASPPPDVDTTAARSPASRAMQLKDEPLYLNIDPRIHWPQRHSQAWHAAKQEEIKARGKRKANFGRAAQSLQKQRKQQSDGSFEETLPEKIRENPAWLKMVTRLMGPPAKSSSSVRSGSSRSSLSAVDGEVATWASRVVNGGGAEAGQGLLHKKTGKKSARVTARRMDNTGVVVISGLNLAFVSSLKQ</sequence>
<feature type="region of interest" description="Disordered" evidence="4">
    <location>
        <begin position="412"/>
        <end position="477"/>
    </location>
</feature>
<evidence type="ECO:0000256" key="2">
    <source>
        <dbReference type="ARBA" id="ARBA00022771"/>
    </source>
</evidence>
<dbReference type="RefSeq" id="XP_070867466.1">
    <property type="nucleotide sequence ID" value="XM_071009982.1"/>
</dbReference>
<comment type="caution">
    <text evidence="5">The sequence shown here is derived from an EMBL/GenBank/DDBJ whole genome shotgun (WGS) entry which is preliminary data.</text>
</comment>
<feature type="compositionally biased region" description="Polar residues" evidence="4">
    <location>
        <begin position="116"/>
        <end position="129"/>
    </location>
</feature>
<feature type="compositionally biased region" description="Polar residues" evidence="4">
    <location>
        <begin position="279"/>
        <end position="289"/>
    </location>
</feature>
<dbReference type="InterPro" id="IPR011011">
    <property type="entry name" value="Znf_FYVE_PHD"/>
</dbReference>
<evidence type="ECO:0000313" key="6">
    <source>
        <dbReference type="Proteomes" id="UP001600064"/>
    </source>
</evidence>
<keyword evidence="1" id="KW-0479">Metal-binding</keyword>
<feature type="compositionally biased region" description="Low complexity" evidence="4">
    <location>
        <begin position="102"/>
        <end position="113"/>
    </location>
</feature>
<dbReference type="CDD" id="cd15489">
    <property type="entry name" value="PHD_SF"/>
    <property type="match status" value="1"/>
</dbReference>
<feature type="region of interest" description="Disordered" evidence="4">
    <location>
        <begin position="363"/>
        <end position="399"/>
    </location>
</feature>
<keyword evidence="2" id="KW-0863">Zinc-finger</keyword>
<feature type="region of interest" description="Disordered" evidence="4">
    <location>
        <begin position="71"/>
        <end position="130"/>
    </location>
</feature>
<dbReference type="GeneID" id="98124626"/>
<evidence type="ECO:0008006" key="7">
    <source>
        <dbReference type="Google" id="ProtNLM"/>
    </source>
</evidence>
<dbReference type="InterPro" id="IPR013083">
    <property type="entry name" value="Znf_RING/FYVE/PHD"/>
</dbReference>
<feature type="compositionally biased region" description="Polar residues" evidence="4">
    <location>
        <begin position="451"/>
        <end position="468"/>
    </location>
</feature>
<dbReference type="PROSITE" id="PS01359">
    <property type="entry name" value="ZF_PHD_1"/>
    <property type="match status" value="1"/>
</dbReference>
<feature type="compositionally biased region" description="Low complexity" evidence="4">
    <location>
        <begin position="387"/>
        <end position="399"/>
    </location>
</feature>
<dbReference type="InterPro" id="IPR019786">
    <property type="entry name" value="Zinc_finger_PHD-type_CS"/>
</dbReference>
<feature type="compositionally biased region" description="Basic and acidic residues" evidence="4">
    <location>
        <begin position="436"/>
        <end position="449"/>
    </location>
</feature>
<gene>
    <name evidence="5" type="ORF">VTJ83DRAFT_3588</name>
</gene>
<accession>A0ABR4DGL7</accession>
<evidence type="ECO:0000256" key="4">
    <source>
        <dbReference type="SAM" id="MobiDB-lite"/>
    </source>
</evidence>
<reference evidence="5 6" key="1">
    <citation type="journal article" date="2024" name="Commun. Biol.">
        <title>Comparative genomic analysis of thermophilic fungi reveals convergent evolutionary adaptations and gene losses.</title>
        <authorList>
            <person name="Steindorff A.S."/>
            <person name="Aguilar-Pontes M.V."/>
            <person name="Robinson A.J."/>
            <person name="Andreopoulos B."/>
            <person name="LaButti K."/>
            <person name="Kuo A."/>
            <person name="Mondo S."/>
            <person name="Riley R."/>
            <person name="Otillar R."/>
            <person name="Haridas S."/>
            <person name="Lipzen A."/>
            <person name="Grimwood J."/>
            <person name="Schmutz J."/>
            <person name="Clum A."/>
            <person name="Reid I.D."/>
            <person name="Moisan M.C."/>
            <person name="Butler G."/>
            <person name="Nguyen T.T.M."/>
            <person name="Dewar K."/>
            <person name="Conant G."/>
            <person name="Drula E."/>
            <person name="Henrissat B."/>
            <person name="Hansel C."/>
            <person name="Singer S."/>
            <person name="Hutchinson M.I."/>
            <person name="de Vries R.P."/>
            <person name="Natvig D.O."/>
            <person name="Powell A.J."/>
            <person name="Tsang A."/>
            <person name="Grigoriev I.V."/>
        </authorList>
    </citation>
    <scope>NUCLEOTIDE SEQUENCE [LARGE SCALE GENOMIC DNA]</scope>
    <source>
        <strain evidence="5 6">ATCC 22073</strain>
    </source>
</reference>
<name>A0ABR4DGL7_9PEZI</name>